<name>A0A9Y1BS26_9ARCH</name>
<dbReference type="EMBL" id="CP084167">
    <property type="protein sequence ID" value="UJG44010.1"/>
    <property type="molecule type" value="Genomic_DNA"/>
</dbReference>
<dbReference type="Proteomes" id="UP001200513">
    <property type="component" value="Chromosome"/>
</dbReference>
<proteinExistence type="predicted"/>
<dbReference type="GO" id="GO:0008237">
    <property type="term" value="F:metallopeptidase activity"/>
    <property type="evidence" value="ECO:0007669"/>
    <property type="project" value="UniProtKB-KW"/>
</dbReference>
<keyword evidence="1" id="KW-0472">Membrane</keyword>
<protein>
    <submittedName>
        <fullName evidence="3">CPBP family intramembrane metalloprotease</fullName>
    </submittedName>
</protein>
<feature type="transmembrane region" description="Helical" evidence="1">
    <location>
        <begin position="159"/>
        <end position="176"/>
    </location>
</feature>
<dbReference type="GO" id="GO:0080120">
    <property type="term" value="P:CAAX-box protein maturation"/>
    <property type="evidence" value="ECO:0007669"/>
    <property type="project" value="UniProtKB-ARBA"/>
</dbReference>
<sequence length="341" mass="39515">MFNKEKKKQLFFFIFTLVISLTLSIVLTIIEKQNSIFKMVIFGFSSFTNIITICSFTFPYVNKIVIEYLKGRKIYYLFLSVVIINPLLNWIFINSLNGFIVAFLSYLAWIALPVIAFMQAYVIDKIKFKSLLLVAGILILAYGFDSRLMYSVLSGFDEGKYSFSSLWVSAIILIIYSIQLEKADIRLRWTLNLRKLLLSLGSLVILFAVIVPLGLYSKFLVWSPDWPGFALFIISFVGIWFTIALPEELIARSIIQYQLSEKTVSKNSKYYKYHKWVILVVASFIFGLSHYNNTSAEFAWIYICFATFAGILYGICWRYGNLATAMLTHTLVDWIWQLLFR</sequence>
<keyword evidence="3" id="KW-0378">Hydrolase</keyword>
<keyword evidence="3" id="KW-0645">Protease</keyword>
<feature type="domain" description="CAAX prenyl protease 2/Lysostaphin resistance protein A-like" evidence="2">
    <location>
        <begin position="231"/>
        <end position="335"/>
    </location>
</feature>
<feature type="transmembrane region" description="Helical" evidence="1">
    <location>
        <begin position="36"/>
        <end position="62"/>
    </location>
</feature>
<dbReference type="GO" id="GO:0004175">
    <property type="term" value="F:endopeptidase activity"/>
    <property type="evidence" value="ECO:0007669"/>
    <property type="project" value="UniProtKB-ARBA"/>
</dbReference>
<feature type="transmembrane region" description="Helical" evidence="1">
    <location>
        <begin position="298"/>
        <end position="317"/>
    </location>
</feature>
<feature type="transmembrane region" description="Helical" evidence="1">
    <location>
        <begin position="130"/>
        <end position="153"/>
    </location>
</feature>
<evidence type="ECO:0000256" key="1">
    <source>
        <dbReference type="SAM" id="Phobius"/>
    </source>
</evidence>
<dbReference type="Pfam" id="PF02517">
    <property type="entry name" value="Rce1-like"/>
    <property type="match status" value="1"/>
</dbReference>
<dbReference type="InterPro" id="IPR003675">
    <property type="entry name" value="Rce1/LyrA-like_dom"/>
</dbReference>
<accession>A0A9Y1BS26</accession>
<keyword evidence="1" id="KW-0812">Transmembrane</keyword>
<feature type="transmembrane region" description="Helical" evidence="1">
    <location>
        <begin position="99"/>
        <end position="123"/>
    </location>
</feature>
<feature type="transmembrane region" description="Helical" evidence="1">
    <location>
        <begin position="196"/>
        <end position="217"/>
    </location>
</feature>
<reference evidence="3" key="1">
    <citation type="journal article" date="2022" name="Nat. Microbiol.">
        <title>Unique mobile elements and scalable gene flow at the prokaryote-eukaryote boundary revealed by circularized Asgard archaea genomes.</title>
        <authorList>
            <person name="Wu F."/>
            <person name="Speth D.R."/>
            <person name="Philosof A."/>
            <person name="Cremiere A."/>
            <person name="Narayanan A."/>
            <person name="Barco R.A."/>
            <person name="Connon S.A."/>
            <person name="Amend J.P."/>
            <person name="Antoshechkin I.A."/>
            <person name="Orphan V.J."/>
        </authorList>
    </citation>
    <scope>NUCLEOTIDE SEQUENCE</scope>
    <source>
        <strain evidence="3">PR6</strain>
    </source>
</reference>
<organism evidence="3">
    <name type="scientific">Candidatus Heimdallarchaeum endolithica</name>
    <dbReference type="NCBI Taxonomy" id="2876572"/>
    <lineage>
        <taxon>Archaea</taxon>
        <taxon>Promethearchaeati</taxon>
        <taxon>Candidatus Heimdallarchaeota</taxon>
        <taxon>Candidatus Heimdallarchaeia (ex Rinke et al. 2021) (nom. nud.)</taxon>
        <taxon>Candidatus Heimdallarchaeales</taxon>
        <taxon>Candidatus Heimdallarchaeaceae</taxon>
        <taxon>Candidatus Heimdallarchaeum</taxon>
    </lineage>
</organism>
<feature type="transmembrane region" description="Helical" evidence="1">
    <location>
        <begin position="74"/>
        <end position="93"/>
    </location>
</feature>
<feature type="transmembrane region" description="Helical" evidence="1">
    <location>
        <begin position="12"/>
        <end position="30"/>
    </location>
</feature>
<feature type="transmembrane region" description="Helical" evidence="1">
    <location>
        <begin position="229"/>
        <end position="255"/>
    </location>
</feature>
<evidence type="ECO:0000259" key="2">
    <source>
        <dbReference type="Pfam" id="PF02517"/>
    </source>
</evidence>
<keyword evidence="1" id="KW-1133">Transmembrane helix</keyword>
<keyword evidence="3" id="KW-0482">Metalloprotease</keyword>
<evidence type="ECO:0000313" key="3">
    <source>
        <dbReference type="EMBL" id="UJG44010.1"/>
    </source>
</evidence>
<dbReference type="AlphaFoldDB" id="A0A9Y1BS26"/>
<gene>
    <name evidence="3" type="ORF">K9W46_02225</name>
</gene>
<feature type="transmembrane region" description="Helical" evidence="1">
    <location>
        <begin position="276"/>
        <end position="292"/>
    </location>
</feature>